<keyword evidence="4 6" id="KW-0067">ATP-binding</keyword>
<dbReference type="Pfam" id="PF00005">
    <property type="entry name" value="ABC_tran"/>
    <property type="match status" value="1"/>
</dbReference>
<evidence type="ECO:0000256" key="4">
    <source>
        <dbReference type="ARBA" id="ARBA00022840"/>
    </source>
</evidence>
<dbReference type="EMBL" id="JARYZI010000003">
    <property type="protein sequence ID" value="MDH8677847.1"/>
    <property type="molecule type" value="Genomic_DNA"/>
</dbReference>
<evidence type="ECO:0000313" key="7">
    <source>
        <dbReference type="Proteomes" id="UP001158045"/>
    </source>
</evidence>
<keyword evidence="2" id="KW-0813">Transport</keyword>
<comment type="caution">
    <text evidence="6">The sequence shown here is derived from an EMBL/GenBank/DDBJ whole genome shotgun (WGS) entry which is preliminary data.</text>
</comment>
<dbReference type="RefSeq" id="WP_281093672.1">
    <property type="nucleotide sequence ID" value="NZ_JARYZI010000003.1"/>
</dbReference>
<dbReference type="CDD" id="cd03230">
    <property type="entry name" value="ABC_DR_subfamily_A"/>
    <property type="match status" value="1"/>
</dbReference>
<dbReference type="PROSITE" id="PS50893">
    <property type="entry name" value="ABC_TRANSPORTER_2"/>
    <property type="match status" value="1"/>
</dbReference>
<comment type="similarity">
    <text evidence="1">Belongs to the ABC transporter superfamily.</text>
</comment>
<dbReference type="SMART" id="SM00382">
    <property type="entry name" value="AAA"/>
    <property type="match status" value="1"/>
</dbReference>
<dbReference type="InterPro" id="IPR003593">
    <property type="entry name" value="AAA+_ATPase"/>
</dbReference>
<keyword evidence="3" id="KW-0547">Nucleotide-binding</keyword>
<dbReference type="Gene3D" id="3.40.50.300">
    <property type="entry name" value="P-loop containing nucleotide triphosphate hydrolases"/>
    <property type="match status" value="1"/>
</dbReference>
<organism evidence="6 7">
    <name type="scientific">Fusibacter bizertensis</name>
    <dbReference type="NCBI Taxonomy" id="1488331"/>
    <lineage>
        <taxon>Bacteria</taxon>
        <taxon>Bacillati</taxon>
        <taxon>Bacillota</taxon>
        <taxon>Clostridia</taxon>
        <taxon>Eubacteriales</taxon>
        <taxon>Eubacteriales Family XII. Incertae Sedis</taxon>
        <taxon>Fusibacter</taxon>
    </lineage>
</organism>
<dbReference type="InterPro" id="IPR027417">
    <property type="entry name" value="P-loop_NTPase"/>
</dbReference>
<dbReference type="Proteomes" id="UP001158045">
    <property type="component" value="Unassembled WGS sequence"/>
</dbReference>
<dbReference type="PANTHER" id="PTHR42711:SF5">
    <property type="entry name" value="ABC TRANSPORTER ATP-BINDING PROTEIN NATA"/>
    <property type="match status" value="1"/>
</dbReference>
<evidence type="ECO:0000256" key="3">
    <source>
        <dbReference type="ARBA" id="ARBA00022741"/>
    </source>
</evidence>
<protein>
    <submittedName>
        <fullName evidence="6">ABC transporter ATP-binding protein</fullName>
    </submittedName>
</protein>
<evidence type="ECO:0000256" key="2">
    <source>
        <dbReference type="ARBA" id="ARBA00022448"/>
    </source>
</evidence>
<keyword evidence="7" id="KW-1185">Reference proteome</keyword>
<name>A0ABT6NBP9_9FIRM</name>
<evidence type="ECO:0000259" key="5">
    <source>
        <dbReference type="PROSITE" id="PS50893"/>
    </source>
</evidence>
<feature type="domain" description="ABC transporter" evidence="5">
    <location>
        <begin position="4"/>
        <end position="246"/>
    </location>
</feature>
<dbReference type="InterPro" id="IPR017871">
    <property type="entry name" value="ABC_transporter-like_CS"/>
</dbReference>
<accession>A0ABT6NBP9</accession>
<dbReference type="PANTHER" id="PTHR42711">
    <property type="entry name" value="ABC TRANSPORTER ATP-BINDING PROTEIN"/>
    <property type="match status" value="1"/>
</dbReference>
<evidence type="ECO:0000313" key="6">
    <source>
        <dbReference type="EMBL" id="MDH8677847.1"/>
    </source>
</evidence>
<evidence type="ECO:0000256" key="1">
    <source>
        <dbReference type="ARBA" id="ARBA00005417"/>
    </source>
</evidence>
<sequence>MMGIEFNNVKKYYGKSRGVDHLNLKIVEGDFFGFVGPNGAGKTTAIKALLNLIIPDSGSVKILGVDTQKQIRKIKTAIGYMPSEVNLYEDFTVEKLFSMNRSLYLNHENAVLQGHRSKKAFEADMRKLENEMVQRLMIDPSKKFKALSLGNRKKIGFVLSTVHRPKVLILDEPTSGLDPLVQDELMKLLIKFNMEGMTIMLSSHTLSEVENNCKSVGLIKDGKMLKHESMETLKRHNLKTVDLTINRSELNLLEHWSHQYDATKLGEIRALGSFVKITYKMPQDIHTILSSLSQLTLEDVDIYNPSLETLFMHYYHQEVSHD</sequence>
<dbReference type="PROSITE" id="PS00211">
    <property type="entry name" value="ABC_TRANSPORTER_1"/>
    <property type="match status" value="1"/>
</dbReference>
<dbReference type="GO" id="GO:0005524">
    <property type="term" value="F:ATP binding"/>
    <property type="evidence" value="ECO:0007669"/>
    <property type="project" value="UniProtKB-KW"/>
</dbReference>
<gene>
    <name evidence="6" type="ORF">QE109_06795</name>
</gene>
<dbReference type="InterPro" id="IPR003439">
    <property type="entry name" value="ABC_transporter-like_ATP-bd"/>
</dbReference>
<reference evidence="6 7" key="1">
    <citation type="submission" date="2023-04" db="EMBL/GenBank/DDBJ databases">
        <title>Fusibacter bizertensis strain WBS, isolated from littoral bottom sediments of the Arctic seas - biochemical and genomic analysis.</title>
        <authorList>
            <person name="Brioukhanov A.L."/>
        </authorList>
    </citation>
    <scope>NUCLEOTIDE SEQUENCE [LARGE SCALE GENOMIC DNA]</scope>
    <source>
        <strain evidence="6 7">WBS</strain>
    </source>
</reference>
<dbReference type="InterPro" id="IPR050763">
    <property type="entry name" value="ABC_transporter_ATP-binding"/>
</dbReference>
<dbReference type="SUPFAM" id="SSF52540">
    <property type="entry name" value="P-loop containing nucleoside triphosphate hydrolases"/>
    <property type="match status" value="1"/>
</dbReference>
<proteinExistence type="inferred from homology"/>